<evidence type="ECO:0000313" key="7">
    <source>
        <dbReference type="Proteomes" id="UP001214250"/>
    </source>
</evidence>
<dbReference type="InterPro" id="IPR027417">
    <property type="entry name" value="P-loop_NTPase"/>
</dbReference>
<evidence type="ECO:0000256" key="4">
    <source>
        <dbReference type="ARBA" id="ARBA00022840"/>
    </source>
</evidence>
<keyword evidence="7" id="KW-1185">Reference proteome</keyword>
<keyword evidence="3" id="KW-0547">Nucleotide-binding</keyword>
<dbReference type="PANTHER" id="PTHR42798">
    <property type="entry name" value="LIPOPROTEIN-RELEASING SYSTEM ATP-BINDING PROTEIN LOLD"/>
    <property type="match status" value="1"/>
</dbReference>
<dbReference type="PROSITE" id="PS00211">
    <property type="entry name" value="ABC_TRANSPORTER_1"/>
    <property type="match status" value="1"/>
</dbReference>
<dbReference type="Gene3D" id="3.40.50.300">
    <property type="entry name" value="P-loop containing nucleotide triphosphate hydrolases"/>
    <property type="match status" value="1"/>
</dbReference>
<name>A0ABY7VQZ8_9BACT</name>
<reference evidence="6 7" key="1">
    <citation type="submission" date="2023-02" db="EMBL/GenBank/DDBJ databases">
        <title>Genome sequence of Lentisphaera profundi SAORIC-696.</title>
        <authorList>
            <person name="Kim e."/>
            <person name="Cho J.-C."/>
            <person name="Choi A."/>
            <person name="Kang I."/>
        </authorList>
    </citation>
    <scope>NUCLEOTIDE SEQUENCE [LARGE SCALE GENOMIC DNA]</scope>
    <source>
        <strain evidence="6 7">SAORIC-696</strain>
    </source>
</reference>
<comment type="similarity">
    <text evidence="1">Belongs to the ABC transporter superfamily.</text>
</comment>
<dbReference type="PROSITE" id="PS50893">
    <property type="entry name" value="ABC_TRANSPORTER_2"/>
    <property type="match status" value="1"/>
</dbReference>
<evidence type="ECO:0000256" key="3">
    <source>
        <dbReference type="ARBA" id="ARBA00022741"/>
    </source>
</evidence>
<dbReference type="SMART" id="SM00382">
    <property type="entry name" value="AAA"/>
    <property type="match status" value="1"/>
</dbReference>
<dbReference type="Proteomes" id="UP001214250">
    <property type="component" value="Chromosome 1"/>
</dbReference>
<dbReference type="InterPro" id="IPR003593">
    <property type="entry name" value="AAA+_ATPase"/>
</dbReference>
<proteinExistence type="inferred from homology"/>
<feature type="domain" description="ABC transporter" evidence="5">
    <location>
        <begin position="6"/>
        <end position="225"/>
    </location>
</feature>
<evidence type="ECO:0000259" key="5">
    <source>
        <dbReference type="PROSITE" id="PS50893"/>
    </source>
</evidence>
<dbReference type="InterPro" id="IPR003439">
    <property type="entry name" value="ABC_transporter-like_ATP-bd"/>
</dbReference>
<accession>A0ABY7VQZ8</accession>
<dbReference type="InterPro" id="IPR017911">
    <property type="entry name" value="MacB-like_ATP-bd"/>
</dbReference>
<evidence type="ECO:0000256" key="2">
    <source>
        <dbReference type="ARBA" id="ARBA00022448"/>
    </source>
</evidence>
<organism evidence="6 7">
    <name type="scientific">Lentisphaera profundi</name>
    <dbReference type="NCBI Taxonomy" id="1658616"/>
    <lineage>
        <taxon>Bacteria</taxon>
        <taxon>Pseudomonadati</taxon>
        <taxon>Lentisphaerota</taxon>
        <taxon>Lentisphaeria</taxon>
        <taxon>Lentisphaerales</taxon>
        <taxon>Lentisphaeraceae</taxon>
        <taxon>Lentisphaera</taxon>
    </lineage>
</organism>
<dbReference type="InterPro" id="IPR017871">
    <property type="entry name" value="ABC_transporter-like_CS"/>
</dbReference>
<evidence type="ECO:0000256" key="1">
    <source>
        <dbReference type="ARBA" id="ARBA00005417"/>
    </source>
</evidence>
<dbReference type="Pfam" id="PF00005">
    <property type="entry name" value="ABC_tran"/>
    <property type="match status" value="1"/>
</dbReference>
<evidence type="ECO:0000313" key="6">
    <source>
        <dbReference type="EMBL" id="WDE96139.1"/>
    </source>
</evidence>
<dbReference type="PANTHER" id="PTHR42798:SF2">
    <property type="entry name" value="ABC TRANSPORTER ATP-BINDING PROTEIN MG467-RELATED"/>
    <property type="match status" value="1"/>
</dbReference>
<gene>
    <name evidence="6" type="ORF">PQO03_10480</name>
</gene>
<keyword evidence="2" id="KW-0813">Transport</keyword>
<dbReference type="CDD" id="cd03255">
    <property type="entry name" value="ABC_MJ0796_LolCDE_FtsE"/>
    <property type="match status" value="1"/>
</dbReference>
<keyword evidence="4 6" id="KW-0067">ATP-binding</keyword>
<dbReference type="SUPFAM" id="SSF52540">
    <property type="entry name" value="P-loop containing nucleoside triphosphate hydrolases"/>
    <property type="match status" value="1"/>
</dbReference>
<dbReference type="RefSeq" id="WP_274150198.1">
    <property type="nucleotide sequence ID" value="NZ_CP117811.1"/>
</dbReference>
<sequence>MSQPILRVKELSKSYFLNKKELKVLDCVSFSIEEGESIAITGPSGSGKSTLMGLCAGLDSPDSGEIILCGQDLAKMSEDQRAFLRLQQSSFIFQSFHLMPTLTALENVMVPLELQGQVNKSNKSRAIELLTQVGLQDRIKHFPNQLSGGEQQRVAIARAFINQPKILFADEPTGNLDSHTAETIQDLLFELNKQHSTSLVIVTHDLELAAKTQRTLKMNAGQITA</sequence>
<dbReference type="GO" id="GO:0005524">
    <property type="term" value="F:ATP binding"/>
    <property type="evidence" value="ECO:0007669"/>
    <property type="project" value="UniProtKB-KW"/>
</dbReference>
<protein>
    <submittedName>
        <fullName evidence="6">ABC transporter ATP-binding protein</fullName>
    </submittedName>
</protein>
<dbReference type="EMBL" id="CP117811">
    <property type="protein sequence ID" value="WDE96139.1"/>
    <property type="molecule type" value="Genomic_DNA"/>
</dbReference>